<accession>A0A1I3XQH1</accession>
<organism evidence="1 2">
    <name type="scientific">Methylocapsa palsarum</name>
    <dbReference type="NCBI Taxonomy" id="1612308"/>
    <lineage>
        <taxon>Bacteria</taxon>
        <taxon>Pseudomonadati</taxon>
        <taxon>Pseudomonadota</taxon>
        <taxon>Alphaproteobacteria</taxon>
        <taxon>Hyphomicrobiales</taxon>
        <taxon>Beijerinckiaceae</taxon>
        <taxon>Methylocapsa</taxon>
    </lineage>
</organism>
<protein>
    <submittedName>
        <fullName evidence="1">Uncharacterized protein</fullName>
    </submittedName>
</protein>
<sequence>MSKRPHRNHAPAIALAAIKGEKTLVDPPRNSCPAKPAHFIERLSLLVWSAGKLKLLSNLGRSTSAEISKTGFMALGFRTALSLDEWVLGGAETTSACRDGSYVTR</sequence>
<dbReference type="EMBL" id="FOSN01000004">
    <property type="protein sequence ID" value="SFK21733.1"/>
    <property type="molecule type" value="Genomic_DNA"/>
</dbReference>
<gene>
    <name evidence="1" type="ORF">SAMN05444581_1042</name>
</gene>
<dbReference type="RefSeq" id="WP_139223524.1">
    <property type="nucleotide sequence ID" value="NZ_FOSN01000004.1"/>
</dbReference>
<reference evidence="1 2" key="1">
    <citation type="submission" date="2016-10" db="EMBL/GenBank/DDBJ databases">
        <authorList>
            <person name="de Groot N.N."/>
        </authorList>
    </citation>
    <scope>NUCLEOTIDE SEQUENCE [LARGE SCALE GENOMIC DNA]</scope>
    <source>
        <strain evidence="1 2">NE2</strain>
    </source>
</reference>
<dbReference type="AlphaFoldDB" id="A0A1I3XQH1"/>
<keyword evidence="2" id="KW-1185">Reference proteome</keyword>
<name>A0A1I3XQH1_9HYPH</name>
<dbReference type="OrthoDB" id="9803878at2"/>
<evidence type="ECO:0000313" key="2">
    <source>
        <dbReference type="Proteomes" id="UP000198755"/>
    </source>
</evidence>
<evidence type="ECO:0000313" key="1">
    <source>
        <dbReference type="EMBL" id="SFK21733.1"/>
    </source>
</evidence>
<proteinExistence type="predicted"/>
<dbReference type="Proteomes" id="UP000198755">
    <property type="component" value="Unassembled WGS sequence"/>
</dbReference>